<evidence type="ECO:0000256" key="1">
    <source>
        <dbReference type="SAM" id="MobiDB-lite"/>
    </source>
</evidence>
<dbReference type="NCBIfam" id="TIGR01764">
    <property type="entry name" value="excise"/>
    <property type="match status" value="1"/>
</dbReference>
<protein>
    <submittedName>
        <fullName evidence="3">DNA-binding protein</fullName>
    </submittedName>
</protein>
<dbReference type="InterPro" id="IPR010093">
    <property type="entry name" value="SinI_DNA-bd"/>
</dbReference>
<feature type="domain" description="Helix-turn-helix" evidence="2">
    <location>
        <begin position="59"/>
        <end position="107"/>
    </location>
</feature>
<dbReference type="InterPro" id="IPR041657">
    <property type="entry name" value="HTH_17"/>
</dbReference>
<name>A0A250JK79_9BACT</name>
<organism evidence="3 4">
    <name type="scientific">Cystobacter fuscus</name>
    <dbReference type="NCBI Taxonomy" id="43"/>
    <lineage>
        <taxon>Bacteria</taxon>
        <taxon>Pseudomonadati</taxon>
        <taxon>Myxococcota</taxon>
        <taxon>Myxococcia</taxon>
        <taxon>Myxococcales</taxon>
        <taxon>Cystobacterineae</taxon>
        <taxon>Archangiaceae</taxon>
        <taxon>Cystobacter</taxon>
    </lineage>
</organism>
<dbReference type="Pfam" id="PF12728">
    <property type="entry name" value="HTH_17"/>
    <property type="match status" value="1"/>
</dbReference>
<dbReference type="GO" id="GO:0003677">
    <property type="term" value="F:DNA binding"/>
    <property type="evidence" value="ECO:0007669"/>
    <property type="project" value="UniProtKB-KW"/>
</dbReference>
<dbReference type="Proteomes" id="UP000217257">
    <property type="component" value="Chromosome"/>
</dbReference>
<dbReference type="EMBL" id="CP022098">
    <property type="protein sequence ID" value="ATB44285.1"/>
    <property type="molecule type" value="Genomic_DNA"/>
</dbReference>
<proteinExistence type="predicted"/>
<keyword evidence="3" id="KW-0238">DNA-binding</keyword>
<gene>
    <name evidence="3" type="ORF">CYFUS_009772</name>
</gene>
<evidence type="ECO:0000313" key="4">
    <source>
        <dbReference type="Proteomes" id="UP000217257"/>
    </source>
</evidence>
<reference evidence="3 4" key="1">
    <citation type="submission" date="2017-06" db="EMBL/GenBank/DDBJ databases">
        <title>Sequencing and comparative analysis of myxobacterial genomes.</title>
        <authorList>
            <person name="Rupp O."/>
            <person name="Goesmann A."/>
            <person name="Sogaard-Andersen L."/>
        </authorList>
    </citation>
    <scope>NUCLEOTIDE SEQUENCE [LARGE SCALE GENOMIC DNA]</scope>
    <source>
        <strain evidence="3 4">DSM 52655</strain>
    </source>
</reference>
<dbReference type="SUPFAM" id="SSF46955">
    <property type="entry name" value="Putative DNA-binding domain"/>
    <property type="match status" value="1"/>
</dbReference>
<dbReference type="AlphaFoldDB" id="A0A250JK79"/>
<evidence type="ECO:0000313" key="3">
    <source>
        <dbReference type="EMBL" id="ATB44285.1"/>
    </source>
</evidence>
<dbReference type="InterPro" id="IPR009061">
    <property type="entry name" value="DNA-bd_dom_put_sf"/>
</dbReference>
<feature type="region of interest" description="Disordered" evidence="1">
    <location>
        <begin position="110"/>
        <end position="132"/>
    </location>
</feature>
<accession>A0A250JK79</accession>
<evidence type="ECO:0000259" key="2">
    <source>
        <dbReference type="Pfam" id="PF12728"/>
    </source>
</evidence>
<sequence length="132" mass="15042">MQLVNRDLRDEEGQPRFGLIGPDYTSERLPADVLTLLKQLLAILASGDAVTVVPVHQELTTQEAANLLNVSRQYLVQLLDEGKIPFHRTGTHRRLYSKDVLEYRAQRKRERRAQLDAMSQETQDAGGYPELE</sequence>
<dbReference type="KEGG" id="cfus:CYFUS_009772"/>
<dbReference type="Gene3D" id="1.10.1660.10">
    <property type="match status" value="1"/>
</dbReference>